<feature type="domain" description="TonB C-terminal" evidence="12">
    <location>
        <begin position="75"/>
        <end position="165"/>
    </location>
</feature>
<feature type="signal peptide" evidence="11">
    <location>
        <begin position="1"/>
        <end position="22"/>
    </location>
</feature>
<dbReference type="PANTHER" id="PTHR33446">
    <property type="entry name" value="PROTEIN TONB-RELATED"/>
    <property type="match status" value="1"/>
</dbReference>
<dbReference type="InterPro" id="IPR051045">
    <property type="entry name" value="TonB-dependent_transducer"/>
</dbReference>
<comment type="subcellular location">
    <subcellularLocation>
        <location evidence="1">Cell inner membrane</location>
        <topology evidence="1">Single-pass membrane protein</topology>
        <orientation evidence="1">Periplasmic side</orientation>
    </subcellularLocation>
</comment>
<dbReference type="PROSITE" id="PS52015">
    <property type="entry name" value="TONB_CTD"/>
    <property type="match status" value="1"/>
</dbReference>
<keyword evidence="4" id="KW-1003">Cell membrane</keyword>
<gene>
    <name evidence="13" type="ORF">GCM10023186_33300</name>
</gene>
<accession>A0ABP8JA27</accession>
<evidence type="ECO:0000256" key="9">
    <source>
        <dbReference type="ARBA" id="ARBA00023136"/>
    </source>
</evidence>
<dbReference type="EMBL" id="BAABHA010000010">
    <property type="protein sequence ID" value="GAA4387536.1"/>
    <property type="molecule type" value="Genomic_DNA"/>
</dbReference>
<evidence type="ECO:0000256" key="11">
    <source>
        <dbReference type="SAM" id="SignalP"/>
    </source>
</evidence>
<feature type="region of interest" description="Disordered" evidence="10">
    <location>
        <begin position="32"/>
        <end position="60"/>
    </location>
</feature>
<evidence type="ECO:0000256" key="4">
    <source>
        <dbReference type="ARBA" id="ARBA00022475"/>
    </source>
</evidence>
<evidence type="ECO:0000256" key="5">
    <source>
        <dbReference type="ARBA" id="ARBA00022519"/>
    </source>
</evidence>
<evidence type="ECO:0000313" key="14">
    <source>
        <dbReference type="Proteomes" id="UP001500454"/>
    </source>
</evidence>
<dbReference type="Gene3D" id="3.30.1150.10">
    <property type="match status" value="1"/>
</dbReference>
<dbReference type="Pfam" id="PF03544">
    <property type="entry name" value="TonB_C"/>
    <property type="match status" value="1"/>
</dbReference>
<comment type="similarity">
    <text evidence="2">Belongs to the TonB family.</text>
</comment>
<dbReference type="NCBIfam" id="TIGR01352">
    <property type="entry name" value="tonB_Cterm"/>
    <property type="match status" value="1"/>
</dbReference>
<dbReference type="PANTHER" id="PTHR33446:SF2">
    <property type="entry name" value="PROTEIN TONB"/>
    <property type="match status" value="1"/>
</dbReference>
<keyword evidence="3" id="KW-0813">Transport</keyword>
<dbReference type="RefSeq" id="WP_345226132.1">
    <property type="nucleotide sequence ID" value="NZ_BAABHA010000010.1"/>
</dbReference>
<keyword evidence="5" id="KW-0997">Cell inner membrane</keyword>
<dbReference type="Proteomes" id="UP001500454">
    <property type="component" value="Unassembled WGS sequence"/>
</dbReference>
<keyword evidence="7" id="KW-0653">Protein transport</keyword>
<dbReference type="SUPFAM" id="SSF74653">
    <property type="entry name" value="TolA/TonB C-terminal domain"/>
    <property type="match status" value="1"/>
</dbReference>
<feature type="compositionally biased region" description="Low complexity" evidence="10">
    <location>
        <begin position="37"/>
        <end position="52"/>
    </location>
</feature>
<evidence type="ECO:0000256" key="1">
    <source>
        <dbReference type="ARBA" id="ARBA00004383"/>
    </source>
</evidence>
<organism evidence="13 14">
    <name type="scientific">Hymenobacter koreensis</name>
    <dbReference type="NCBI Taxonomy" id="1084523"/>
    <lineage>
        <taxon>Bacteria</taxon>
        <taxon>Pseudomonadati</taxon>
        <taxon>Bacteroidota</taxon>
        <taxon>Cytophagia</taxon>
        <taxon>Cytophagales</taxon>
        <taxon>Hymenobacteraceae</taxon>
        <taxon>Hymenobacter</taxon>
    </lineage>
</organism>
<evidence type="ECO:0000313" key="13">
    <source>
        <dbReference type="EMBL" id="GAA4387536.1"/>
    </source>
</evidence>
<evidence type="ECO:0000256" key="2">
    <source>
        <dbReference type="ARBA" id="ARBA00006555"/>
    </source>
</evidence>
<proteinExistence type="inferred from homology"/>
<name>A0ABP8JA27_9BACT</name>
<keyword evidence="6" id="KW-0812">Transmembrane</keyword>
<keyword evidence="8" id="KW-1133">Transmembrane helix</keyword>
<keyword evidence="11" id="KW-0732">Signal</keyword>
<evidence type="ECO:0000256" key="6">
    <source>
        <dbReference type="ARBA" id="ARBA00022692"/>
    </source>
</evidence>
<keyword evidence="9" id="KW-0472">Membrane</keyword>
<reference evidence="14" key="1">
    <citation type="journal article" date="2019" name="Int. J. Syst. Evol. Microbiol.">
        <title>The Global Catalogue of Microorganisms (GCM) 10K type strain sequencing project: providing services to taxonomists for standard genome sequencing and annotation.</title>
        <authorList>
            <consortium name="The Broad Institute Genomics Platform"/>
            <consortium name="The Broad Institute Genome Sequencing Center for Infectious Disease"/>
            <person name="Wu L."/>
            <person name="Ma J."/>
        </authorList>
    </citation>
    <scope>NUCLEOTIDE SEQUENCE [LARGE SCALE GENOMIC DNA]</scope>
    <source>
        <strain evidence="14">JCM 17924</strain>
    </source>
</reference>
<comment type="caution">
    <text evidence="13">The sequence shown here is derived from an EMBL/GenBank/DDBJ whole genome shotgun (WGS) entry which is preliminary data.</text>
</comment>
<feature type="chain" id="PRO_5046498259" description="TonB C-terminal domain-containing protein" evidence="11">
    <location>
        <begin position="23"/>
        <end position="167"/>
    </location>
</feature>
<evidence type="ECO:0000256" key="8">
    <source>
        <dbReference type="ARBA" id="ARBA00022989"/>
    </source>
</evidence>
<dbReference type="InterPro" id="IPR006260">
    <property type="entry name" value="TonB/TolA_C"/>
</dbReference>
<protein>
    <recommendedName>
        <fullName evidence="12">TonB C-terminal domain-containing protein</fullName>
    </recommendedName>
</protein>
<dbReference type="InterPro" id="IPR037682">
    <property type="entry name" value="TonB_C"/>
</dbReference>
<sequence length="167" mass="17371">MKATTFTLALALLALAAVPAMAQQKVKIKTKTESGNAPAPETEAAPQEPAAGTGAGKAGAGTVGRSIAVAQYYEGGQEAMYAFIEQELKYPLMARRNRIQGTCIVSFTLNPDGSMSGVKLVKNIGGGCGEEALRVVRLLKFKQPDYPILTSLPIAFKLGAAGANTAQ</sequence>
<evidence type="ECO:0000256" key="7">
    <source>
        <dbReference type="ARBA" id="ARBA00022927"/>
    </source>
</evidence>
<keyword evidence="14" id="KW-1185">Reference proteome</keyword>
<evidence type="ECO:0000256" key="3">
    <source>
        <dbReference type="ARBA" id="ARBA00022448"/>
    </source>
</evidence>
<evidence type="ECO:0000259" key="12">
    <source>
        <dbReference type="PROSITE" id="PS52015"/>
    </source>
</evidence>
<evidence type="ECO:0000256" key="10">
    <source>
        <dbReference type="SAM" id="MobiDB-lite"/>
    </source>
</evidence>